<dbReference type="KEGG" id="geo:Geob_2810"/>
<feature type="transmembrane region" description="Helical" evidence="1">
    <location>
        <begin position="148"/>
        <end position="166"/>
    </location>
</feature>
<keyword evidence="3" id="KW-1185">Reference proteome</keyword>
<gene>
    <name evidence="2" type="ordered locus">Geob_2810</name>
</gene>
<evidence type="ECO:0000313" key="3">
    <source>
        <dbReference type="Proteomes" id="UP000007721"/>
    </source>
</evidence>
<keyword evidence="1" id="KW-0472">Membrane</keyword>
<dbReference type="STRING" id="316067.Geob_2810"/>
<dbReference type="Proteomes" id="UP000007721">
    <property type="component" value="Chromosome"/>
</dbReference>
<accession>B9M241</accession>
<sequence>MEQKFGPENTATTPQSTKTKLDWKDYASILALAIALMTGLLSYYGRTYCDGYNSYWGLSEDMFSLSKEQSVINGVIAYLLVFVNVLMDYVVTLFYLVTALILLAMVCCLRRVRQKLEKLAQMFVEWLKPKASEHFHFSDTIERIINRLYLLILTVAASVLMVLVVAKTSQWASEQGKAIAKQNYKEILSGKPSTKPFTSRATLLVTNPSKSFDTYSGHLIQTSATHCALYQKGRGVLIFPLANIARMEIAENNACAKGKIKLP</sequence>
<name>B9M241_GEODF</name>
<protein>
    <submittedName>
        <fullName evidence="2">Uncharacterized protein</fullName>
    </submittedName>
</protein>
<organism evidence="2 3">
    <name type="scientific">Geotalea daltonii (strain DSM 22248 / JCM 15807 / FRC-32)</name>
    <name type="common">Geobacter daltonii</name>
    <dbReference type="NCBI Taxonomy" id="316067"/>
    <lineage>
        <taxon>Bacteria</taxon>
        <taxon>Pseudomonadati</taxon>
        <taxon>Thermodesulfobacteriota</taxon>
        <taxon>Desulfuromonadia</taxon>
        <taxon>Geobacterales</taxon>
        <taxon>Geobacteraceae</taxon>
        <taxon>Geotalea</taxon>
    </lineage>
</organism>
<evidence type="ECO:0000256" key="1">
    <source>
        <dbReference type="SAM" id="Phobius"/>
    </source>
</evidence>
<reference evidence="2 3" key="1">
    <citation type="submission" date="2009-01" db="EMBL/GenBank/DDBJ databases">
        <title>Complete sequence of Geobacter sp. FRC-32.</title>
        <authorList>
            <consortium name="US DOE Joint Genome Institute"/>
            <person name="Lucas S."/>
            <person name="Copeland A."/>
            <person name="Lapidus A."/>
            <person name="Glavina del Rio T."/>
            <person name="Dalin E."/>
            <person name="Tice H."/>
            <person name="Bruce D."/>
            <person name="Goodwin L."/>
            <person name="Pitluck S."/>
            <person name="Saunders E."/>
            <person name="Brettin T."/>
            <person name="Detter J.C."/>
            <person name="Han C."/>
            <person name="Larimer F."/>
            <person name="Land M."/>
            <person name="Hauser L."/>
            <person name="Kyrpides N."/>
            <person name="Ovchinnikova G."/>
            <person name="Kostka J."/>
            <person name="Richardson P."/>
        </authorList>
    </citation>
    <scope>NUCLEOTIDE SEQUENCE [LARGE SCALE GENOMIC DNA]</scope>
    <source>
        <strain evidence="3">DSM 22248 / JCM 15807 / FRC-32</strain>
    </source>
</reference>
<dbReference type="AlphaFoldDB" id="B9M241"/>
<dbReference type="RefSeq" id="WP_012647887.1">
    <property type="nucleotide sequence ID" value="NC_011979.1"/>
</dbReference>
<dbReference type="EMBL" id="CP001390">
    <property type="protein sequence ID" value="ACM21159.1"/>
    <property type="molecule type" value="Genomic_DNA"/>
</dbReference>
<evidence type="ECO:0000313" key="2">
    <source>
        <dbReference type="EMBL" id="ACM21159.1"/>
    </source>
</evidence>
<dbReference type="HOGENOM" id="CLU_1056725_0_0_7"/>
<proteinExistence type="predicted"/>
<feature type="transmembrane region" description="Helical" evidence="1">
    <location>
        <begin position="93"/>
        <end position="112"/>
    </location>
</feature>
<keyword evidence="1" id="KW-1133">Transmembrane helix</keyword>
<feature type="transmembrane region" description="Helical" evidence="1">
    <location>
        <begin position="26"/>
        <end position="44"/>
    </location>
</feature>
<keyword evidence="1" id="KW-0812">Transmembrane</keyword>